<evidence type="ECO:0000256" key="3">
    <source>
        <dbReference type="PROSITE-ProRule" id="PRU00339"/>
    </source>
</evidence>
<dbReference type="SMART" id="SM00028">
    <property type="entry name" value="TPR"/>
    <property type="match status" value="5"/>
</dbReference>
<sequence>MARRTNDSAPENDQGAEPTAPPERGRGPGMDAGPGHEGGAGMAVAAGPGHEGGAAAAAAAAAAAVPVPVDGASTTAVPGAGTGAGPDSSAAPTASAPEPVAPEAKGTPETTRPKPRADSESPQPRSASRAGAGTKAASADPRTGARAAPETAQPKPGPDSKASPPQNATPPEADTASADPRPDTQATPEAARPARGSEIAVTDQRVAAVRRVGAAGRRWRAAQLAGCAVLLAIAFTAGSIAVGAVRDGGTAEVVSAPAAVSPELLTGGDLDASITALQAHLRAQPRDFGGWATLGLAYVEQARTKGDPSRYPQAERALKRSLGLEPDNVQALAGRAALAAARHDFEDALAYADQALEQNPYSERALSSRVDALVELGRYDDALKAAELADERRPGIPVFTRYAYVHELRGDVRTARRVLEQALASATAPGDVAYVATALGQLAWNQGEYETALDHYARALAADDTYLPALEGRARTQAANGDRAAAIKGMETVVARYPLPGPLVALGELYEARGAEGDRAKAGDQYALVDAWTALARAGGVNADLDTALAAADHGDRAEALRAARAEWARRHTVHTADALAWALHVNGRDEEALPYARRATATGYRNAAFLYHRGVIEHAAGDEKEARTHLKAALDLNPGFSPLGAREARKTLEAAK</sequence>
<dbReference type="Gene3D" id="1.25.40.10">
    <property type="entry name" value="Tetratricopeptide repeat domain"/>
    <property type="match status" value="3"/>
</dbReference>
<dbReference type="PANTHER" id="PTHR44858:SF1">
    <property type="entry name" value="UDP-N-ACETYLGLUCOSAMINE--PEPTIDE N-ACETYLGLUCOSAMINYLTRANSFERASE SPINDLY-RELATED"/>
    <property type="match status" value="1"/>
</dbReference>
<evidence type="ECO:0008006" key="7">
    <source>
        <dbReference type="Google" id="ProtNLM"/>
    </source>
</evidence>
<evidence type="ECO:0000256" key="4">
    <source>
        <dbReference type="SAM" id="MobiDB-lite"/>
    </source>
</evidence>
<evidence type="ECO:0000313" key="5">
    <source>
        <dbReference type="EMBL" id="GAA4000877.1"/>
    </source>
</evidence>
<dbReference type="InterPro" id="IPR019734">
    <property type="entry name" value="TPR_rpt"/>
</dbReference>
<dbReference type="EMBL" id="BAAAZX010000012">
    <property type="protein sequence ID" value="GAA4000877.1"/>
    <property type="molecule type" value="Genomic_DNA"/>
</dbReference>
<dbReference type="SUPFAM" id="SSF48452">
    <property type="entry name" value="TPR-like"/>
    <property type="match status" value="2"/>
</dbReference>
<evidence type="ECO:0000256" key="2">
    <source>
        <dbReference type="ARBA" id="ARBA00022803"/>
    </source>
</evidence>
<accession>A0ABP7RQH7</accession>
<keyword evidence="6" id="KW-1185">Reference proteome</keyword>
<feature type="repeat" description="TPR" evidence="3">
    <location>
        <begin position="433"/>
        <end position="466"/>
    </location>
</feature>
<gene>
    <name evidence="5" type="ORF">GCM10022232_43830</name>
</gene>
<feature type="compositionally biased region" description="Low complexity" evidence="4">
    <location>
        <begin position="42"/>
        <end position="104"/>
    </location>
</feature>
<dbReference type="Pfam" id="PF14559">
    <property type="entry name" value="TPR_19"/>
    <property type="match status" value="1"/>
</dbReference>
<name>A0ABP7RQH7_9ACTN</name>
<evidence type="ECO:0000313" key="6">
    <source>
        <dbReference type="Proteomes" id="UP001500456"/>
    </source>
</evidence>
<dbReference type="InterPro" id="IPR011990">
    <property type="entry name" value="TPR-like_helical_dom_sf"/>
</dbReference>
<comment type="caution">
    <text evidence="5">The sequence shown here is derived from an EMBL/GenBank/DDBJ whole genome shotgun (WGS) entry which is preliminary data.</text>
</comment>
<keyword evidence="2 3" id="KW-0802">TPR repeat</keyword>
<reference evidence="6" key="1">
    <citation type="journal article" date="2019" name="Int. J. Syst. Evol. Microbiol.">
        <title>The Global Catalogue of Microorganisms (GCM) 10K type strain sequencing project: providing services to taxonomists for standard genome sequencing and annotation.</title>
        <authorList>
            <consortium name="The Broad Institute Genomics Platform"/>
            <consortium name="The Broad Institute Genome Sequencing Center for Infectious Disease"/>
            <person name="Wu L."/>
            <person name="Ma J."/>
        </authorList>
    </citation>
    <scope>NUCLEOTIDE SEQUENCE [LARGE SCALE GENOMIC DNA]</scope>
    <source>
        <strain evidence="6">JCM 16924</strain>
    </source>
</reference>
<keyword evidence="1" id="KW-0677">Repeat</keyword>
<protein>
    <recommendedName>
        <fullName evidence="7">Tetratricopeptide repeat protein</fullName>
    </recommendedName>
</protein>
<dbReference type="PANTHER" id="PTHR44858">
    <property type="entry name" value="TETRATRICOPEPTIDE REPEAT PROTEIN 6"/>
    <property type="match status" value="1"/>
</dbReference>
<dbReference type="Proteomes" id="UP001500456">
    <property type="component" value="Unassembled WGS sequence"/>
</dbReference>
<evidence type="ECO:0000256" key="1">
    <source>
        <dbReference type="ARBA" id="ARBA00022737"/>
    </source>
</evidence>
<dbReference type="Pfam" id="PF13432">
    <property type="entry name" value="TPR_16"/>
    <property type="match status" value="2"/>
</dbReference>
<dbReference type="PROSITE" id="PS50005">
    <property type="entry name" value="TPR"/>
    <property type="match status" value="1"/>
</dbReference>
<feature type="compositionally biased region" description="Gly residues" evidence="4">
    <location>
        <begin position="27"/>
        <end position="41"/>
    </location>
</feature>
<dbReference type="InterPro" id="IPR050498">
    <property type="entry name" value="Ycf3"/>
</dbReference>
<feature type="region of interest" description="Disordered" evidence="4">
    <location>
        <begin position="1"/>
        <end position="199"/>
    </location>
</feature>
<organism evidence="5 6">
    <name type="scientific">Streptomyces plumbiresistens</name>
    <dbReference type="NCBI Taxonomy" id="511811"/>
    <lineage>
        <taxon>Bacteria</taxon>
        <taxon>Bacillati</taxon>
        <taxon>Actinomycetota</taxon>
        <taxon>Actinomycetes</taxon>
        <taxon>Kitasatosporales</taxon>
        <taxon>Streptomycetaceae</taxon>
        <taxon>Streptomyces</taxon>
    </lineage>
</organism>
<proteinExistence type="predicted"/>